<evidence type="ECO:0000313" key="1">
    <source>
        <dbReference type="EMBL" id="KAI4321965.1"/>
    </source>
</evidence>
<keyword evidence="2" id="KW-1185">Reference proteome</keyword>
<accession>A0ACB9MG58</accession>
<organism evidence="1 2">
    <name type="scientific">Melastoma candidum</name>
    <dbReference type="NCBI Taxonomy" id="119954"/>
    <lineage>
        <taxon>Eukaryota</taxon>
        <taxon>Viridiplantae</taxon>
        <taxon>Streptophyta</taxon>
        <taxon>Embryophyta</taxon>
        <taxon>Tracheophyta</taxon>
        <taxon>Spermatophyta</taxon>
        <taxon>Magnoliopsida</taxon>
        <taxon>eudicotyledons</taxon>
        <taxon>Gunneridae</taxon>
        <taxon>Pentapetalae</taxon>
        <taxon>rosids</taxon>
        <taxon>malvids</taxon>
        <taxon>Myrtales</taxon>
        <taxon>Melastomataceae</taxon>
        <taxon>Melastomatoideae</taxon>
        <taxon>Melastomateae</taxon>
        <taxon>Melastoma</taxon>
    </lineage>
</organism>
<dbReference type="Proteomes" id="UP001057402">
    <property type="component" value="Chromosome 10"/>
</dbReference>
<reference evidence="2" key="1">
    <citation type="journal article" date="2023" name="Front. Plant Sci.">
        <title>Chromosomal-level genome assembly of Melastoma candidum provides insights into trichome evolution.</title>
        <authorList>
            <person name="Zhong Y."/>
            <person name="Wu W."/>
            <person name="Sun C."/>
            <person name="Zou P."/>
            <person name="Liu Y."/>
            <person name="Dai S."/>
            <person name="Zhou R."/>
        </authorList>
    </citation>
    <scope>NUCLEOTIDE SEQUENCE [LARGE SCALE GENOMIC DNA]</scope>
</reference>
<gene>
    <name evidence="1" type="ORF">MLD38_035283</name>
</gene>
<sequence length="849" mass="93673">MIDLEVVGRHALLFDDDAAAAFVNSNDALVEWNSLFIDRYDVRHLLSSPPPPRKLARRDLASRSGGALESEIERERFLDLPPPPCEDDGQEVEGKADGSGFHAVAFGYGNAEENNENKSSDTDAGFRPSFPVPEGLLQNLPTTDKVHQIIARTALFVREHGGQSEIVLRVKQGDNPTFGFLMPDNQLHPYFRFLIDHPELLSLDNNGKSSEVENGAEYGPASVGGALSLLGATYESGEEDDTLDGTKLESGERKPNIPVGDSVSGGLVKGEPLEAAAVNAKQILPSRSSSSSKDKATMIKKSHRPITVKSEGEIANKRKEKVPASDTGGNIKSTGVAGMKVGQRITEPPSDVKRLIDKIVEFIAKNGKEFEAVLVEQDKTCGRFPFLLPSSHYHPYYLAVLQKAEKSKLTGRKSSSEKNGLMFGGDEKKESSPPVGSDVPYEIERKGKFKMIIGRTKNDGHEQPSKESQQQIGVSVDVDAAAAILQAVRKGIKNPSVDIFPKASQESGSPGAGHEDRESASAYSNNGSSKAAEADSAETQLTREEKLKAERLRRAKMFTAMLKSGAVPAKTQLSRGSSLEAPNSEASGASAVPNIPILGREGSSVAPNLNAPVNAWESDSKALVDVQTERRSRRKYRSRAETHEEESEYEDKEDEVGDQFKGMDHNPSKKERSHHSSHYSRERHKRRKGHSSPTARESQRRHRHDSSDDEPRDSRRHRHEISSDDDDHVRSHRHKHHGTTDDDHSKSHRRRKRDDSSDDDNGRDYNHRHRKHHDQGRKHKESDERKRKSHLSSKDLEGEFAPKSDKKAKDGTSIDGATSTDVTVSSLGQNPSEDNDFRAKIRAMLMSTM</sequence>
<protein>
    <submittedName>
        <fullName evidence="1">Uncharacterized protein</fullName>
    </submittedName>
</protein>
<proteinExistence type="predicted"/>
<comment type="caution">
    <text evidence="1">The sequence shown here is derived from an EMBL/GenBank/DDBJ whole genome shotgun (WGS) entry which is preliminary data.</text>
</comment>
<evidence type="ECO:0000313" key="2">
    <source>
        <dbReference type="Proteomes" id="UP001057402"/>
    </source>
</evidence>
<dbReference type="EMBL" id="CM042889">
    <property type="protein sequence ID" value="KAI4321965.1"/>
    <property type="molecule type" value="Genomic_DNA"/>
</dbReference>
<name>A0ACB9MG58_9MYRT</name>